<gene>
    <name evidence="6" type="ORF">J8273_1548</name>
</gene>
<comment type="caution">
    <text evidence="6">The sequence shown here is derived from an EMBL/GenBank/DDBJ whole genome shotgun (WGS) entry which is preliminary data.</text>
</comment>
<proteinExistence type="predicted"/>
<name>A0A8J6B690_9EUKA</name>
<dbReference type="Gene3D" id="2.130.10.10">
    <property type="entry name" value="YVTN repeat-like/Quinoprotein amine dehydrogenase"/>
    <property type="match status" value="3"/>
</dbReference>
<keyword evidence="7" id="KW-1185">Reference proteome</keyword>
<evidence type="ECO:0000259" key="5">
    <source>
        <dbReference type="Pfam" id="PF23726"/>
    </source>
</evidence>
<evidence type="ECO:0000259" key="4">
    <source>
        <dbReference type="Pfam" id="PF10433"/>
    </source>
</evidence>
<sequence length="1138" mass="122019">MADDNTCFSTHAEDVVSQEARWYVVTKHPSSFISHALVGAFTHSEEDGLNLLLVKTGIVDVFDVTPDGLVLLFSIPIRGSIAHASLFKPRQAVCASLLVQTDKYNLLVIQYDFEMRRPVCKVSGDIRDKVGRPAETLTLAVNPAAAAVAVHAYSSMMKFFALPSQGQNTLESFNVRLYDDMTDVLDMCYLPQDTSDVQGNPTLLVLYADQSKARFIRTIAINFSEQAPVTGPMDVPIPVNSAVHRVFPIANGVITVSDELVTFYDPRAVNQQSVQSLPYRPVVVTAMAAVDASRVLMGDQAGRIYLLSLSGDSEIRVELLGVGSIPYCLAYVDSSVFFLGSFYGDSQLIRVMPEPHPDGSYLTVLETFPNIAPISDAVRHTSAQGSQQLITCSGGFQNGSLRVLRNGIGANELAVLETPPITGVWSITANPSPAPSVAVLSFVDRSVAMVMEDQIHPISIPGFDSTTRTVHAGVCGGLPVQVTPTGVNLLTDSFTHWSAPSPVRLAATDPGRNAQVGLVAVCTDSGVTVIDCAMAEVHSVQTSSAPSAVALSACIGRPVLAYACWFDRTVTLVDPIAQTVLATVTVATEAEVRALSIVRLDPPRGQAATGPADCLLIGLSDGTLERRVLTLTPTGTAEAYEVQPSSMTLSRGAFSLIPCTGTFMRNTGALQTTPNGTSFVLAASSRPSIITGTTRRLTHNQVNLPFDGMYGGAMGRLTVNGTAHDVLLVASPNGLSVCSLDPVQHMQAISYPIGELPRRIATHETTGLHAVGTIRVTTEGGVEGQQSALCLIDPASMDVLDRFEFDDHEVVSALMSTKLSGDNAEYLIAGTALAYPDEVEARQGRVLVFEVRSDGAKRVLGLVAQWTVSNLGVFDLCPFFDGRVVVALDSKVQLLRWDPTTKELLADIGYYGMALCVTVTSIGNRIIAGDVLKSVTVLQLNEEGISLEEVASDYNPVWTSAVHALDKDTFLVADTYRNIFIVRQDTHDEAKVLLKNIATFHLGEQVNVFAPAPVAEADGAAGEQGPGVAEVVYATVNGGVGTIYRIPADSFALLHAIEQVIAEVTVGVNVNIPHRFHRAFFSDKRPEIEPKGFIDGDVVEQFLSFPPDIQKHLLAKAGVTDVPVERVSDTIEWFSRGR</sequence>
<dbReference type="GO" id="GO:0005634">
    <property type="term" value="C:nucleus"/>
    <property type="evidence" value="ECO:0007669"/>
    <property type="project" value="UniProtKB-SubCell"/>
</dbReference>
<evidence type="ECO:0000313" key="6">
    <source>
        <dbReference type="EMBL" id="KAG9396543.1"/>
    </source>
</evidence>
<accession>A0A8J6B690</accession>
<dbReference type="GO" id="GO:0003676">
    <property type="term" value="F:nucleic acid binding"/>
    <property type="evidence" value="ECO:0007669"/>
    <property type="project" value="InterPro"/>
</dbReference>
<dbReference type="PANTHER" id="PTHR10644">
    <property type="entry name" value="DNA REPAIR/RNA PROCESSING CPSF FAMILY"/>
    <property type="match status" value="1"/>
</dbReference>
<dbReference type="SUPFAM" id="SSF51004">
    <property type="entry name" value="C-terminal (heme d1) domain of cytochrome cd1-nitrite reductase"/>
    <property type="match status" value="1"/>
</dbReference>
<dbReference type="Pfam" id="PF03178">
    <property type="entry name" value="CPSF_A"/>
    <property type="match status" value="1"/>
</dbReference>
<dbReference type="SUPFAM" id="SSF101908">
    <property type="entry name" value="Putative isomerase YbhE"/>
    <property type="match status" value="1"/>
</dbReference>
<feature type="domain" description="RSE1/DDB1/CPSF1 C-terminal" evidence="3">
    <location>
        <begin position="787"/>
        <end position="1103"/>
    </location>
</feature>
<feature type="domain" description="RSE1/DDB1/CPSF1 first beta-propeller" evidence="4">
    <location>
        <begin position="33"/>
        <end position="369"/>
    </location>
</feature>
<evidence type="ECO:0000256" key="1">
    <source>
        <dbReference type="ARBA" id="ARBA00004123"/>
    </source>
</evidence>
<dbReference type="Gene3D" id="1.10.150.910">
    <property type="match status" value="1"/>
</dbReference>
<dbReference type="InterPro" id="IPR015943">
    <property type="entry name" value="WD40/YVTN_repeat-like_dom_sf"/>
</dbReference>
<evidence type="ECO:0000313" key="7">
    <source>
        <dbReference type="Proteomes" id="UP000717585"/>
    </source>
</evidence>
<evidence type="ECO:0000259" key="3">
    <source>
        <dbReference type="Pfam" id="PF03178"/>
    </source>
</evidence>
<dbReference type="AlphaFoldDB" id="A0A8J6B690"/>
<dbReference type="OrthoDB" id="433457at2759"/>
<dbReference type="EMBL" id="JAHDYR010000005">
    <property type="protein sequence ID" value="KAG9396543.1"/>
    <property type="molecule type" value="Genomic_DNA"/>
</dbReference>
<comment type="subcellular location">
    <subcellularLocation>
        <location evidence="1">Nucleus</location>
    </subcellularLocation>
</comment>
<dbReference type="InterPro" id="IPR004871">
    <property type="entry name" value="RSE1/DDB1/CPSF1_C"/>
</dbReference>
<dbReference type="InterPro" id="IPR058543">
    <property type="entry name" value="Beta-prop_RSE1/DDB1/CPSF1_2nd"/>
</dbReference>
<dbReference type="Pfam" id="PF10433">
    <property type="entry name" value="Beta-prop_RSE1_1st"/>
    <property type="match status" value="1"/>
</dbReference>
<protein>
    <submittedName>
        <fullName evidence="6">DNA damage-binding protein 1, DDB1</fullName>
    </submittedName>
</protein>
<dbReference type="InterPro" id="IPR011048">
    <property type="entry name" value="Haem_d1_sf"/>
</dbReference>
<dbReference type="SUPFAM" id="SSF50978">
    <property type="entry name" value="WD40 repeat-like"/>
    <property type="match status" value="1"/>
</dbReference>
<dbReference type="InterPro" id="IPR018846">
    <property type="entry name" value="Beta-prop_RSE1/DDB1/CPSF1_1st"/>
</dbReference>
<organism evidence="6 7">
    <name type="scientific">Carpediemonas membranifera</name>
    <dbReference type="NCBI Taxonomy" id="201153"/>
    <lineage>
        <taxon>Eukaryota</taxon>
        <taxon>Metamonada</taxon>
        <taxon>Carpediemonas-like organisms</taxon>
        <taxon>Carpediemonas</taxon>
    </lineage>
</organism>
<keyword evidence="2" id="KW-0539">Nucleus</keyword>
<dbReference type="Proteomes" id="UP000717585">
    <property type="component" value="Unassembled WGS sequence"/>
</dbReference>
<reference evidence="6" key="1">
    <citation type="submission" date="2021-05" db="EMBL/GenBank/DDBJ databases">
        <title>A free-living protist that lacks canonical eukaryotic 1 DNA replication and segregation systems.</title>
        <authorList>
            <person name="Salas-Leiva D.E."/>
            <person name="Tromer E.C."/>
            <person name="Curtis B.A."/>
            <person name="Jerlstrom-Hultqvist J."/>
            <person name="Kolisko M."/>
            <person name="Yi Z."/>
            <person name="Salas-Leiva J.S."/>
            <person name="Gallot-Lavallee L."/>
            <person name="Kops G.J.P.L."/>
            <person name="Archibald J.M."/>
            <person name="Simpson A.G.B."/>
            <person name="Roger A.J."/>
        </authorList>
    </citation>
    <scope>NUCLEOTIDE SEQUENCE</scope>
    <source>
        <strain evidence="6">BICM</strain>
    </source>
</reference>
<dbReference type="Pfam" id="PF23726">
    <property type="entry name" value="Beta-prop_RSE1_2nd"/>
    <property type="match status" value="1"/>
</dbReference>
<evidence type="ECO:0000256" key="2">
    <source>
        <dbReference type="ARBA" id="ARBA00023242"/>
    </source>
</evidence>
<feature type="domain" description="RSE1/DDB1/CPSF1 second beta-propeller" evidence="5">
    <location>
        <begin position="412"/>
        <end position="703"/>
    </location>
</feature>
<dbReference type="InterPro" id="IPR036322">
    <property type="entry name" value="WD40_repeat_dom_sf"/>
</dbReference>
<dbReference type="InterPro" id="IPR050358">
    <property type="entry name" value="RSE1/DDB1/CFT1"/>
</dbReference>